<keyword evidence="1" id="KW-0805">Transcription regulation</keyword>
<dbReference type="RefSeq" id="WP_183780682.1">
    <property type="nucleotide sequence ID" value="NZ_JACIBS010000001.1"/>
</dbReference>
<sequence>MPTTDDPPAGGAAGDNAQASPVRSVVRALDLLALFTEDHATWTVRELTETSGLAKTTVLRLVDTLQQRGLLWSGEQGRISAGPGLLRWASLAQTAWRVPEQARHVMRELSDACGETVNLYVRSGTTRICVEQQEGRRSVRHIVRVGDELPLWGGAASKVLLSGADERSLAAVLALDPHGRTIDQLRAELAEVAARGSAVSHGEREVGASGLAAPVVGDDGAVLAALALGGPTPRFTAEAVADFEGKVRDAASRISRIGIGGRA</sequence>
<dbReference type="EMBL" id="JACIBS010000001">
    <property type="protein sequence ID" value="MBB3662588.1"/>
    <property type="molecule type" value="Genomic_DNA"/>
</dbReference>
<accession>A0A839XP22</accession>
<organism evidence="6 7">
    <name type="scientific">Prauserella sediminis</name>
    <dbReference type="NCBI Taxonomy" id="577680"/>
    <lineage>
        <taxon>Bacteria</taxon>
        <taxon>Bacillati</taxon>
        <taxon>Actinomycetota</taxon>
        <taxon>Actinomycetes</taxon>
        <taxon>Pseudonocardiales</taxon>
        <taxon>Pseudonocardiaceae</taxon>
        <taxon>Prauserella</taxon>
        <taxon>Prauserella salsuginis group</taxon>
    </lineage>
</organism>
<evidence type="ECO:0000256" key="2">
    <source>
        <dbReference type="ARBA" id="ARBA00023125"/>
    </source>
</evidence>
<dbReference type="AlphaFoldDB" id="A0A839XP22"/>
<dbReference type="InterPro" id="IPR014757">
    <property type="entry name" value="Tscrpt_reg_IclR_C"/>
</dbReference>
<name>A0A839XP22_9PSEU</name>
<protein>
    <submittedName>
        <fullName evidence="6">DNA-binding IclR family transcriptional regulator</fullName>
    </submittedName>
</protein>
<dbReference type="Pfam" id="PF01614">
    <property type="entry name" value="IclR_C"/>
    <property type="match status" value="1"/>
</dbReference>
<dbReference type="InterPro" id="IPR050707">
    <property type="entry name" value="HTH_MetabolicPath_Reg"/>
</dbReference>
<feature type="domain" description="IclR-ED" evidence="5">
    <location>
        <begin position="84"/>
        <end position="260"/>
    </location>
</feature>
<dbReference type="GO" id="GO:0003677">
    <property type="term" value="F:DNA binding"/>
    <property type="evidence" value="ECO:0007669"/>
    <property type="project" value="UniProtKB-KW"/>
</dbReference>
<reference evidence="6 7" key="1">
    <citation type="submission" date="2020-08" db="EMBL/GenBank/DDBJ databases">
        <title>Sequencing the genomes of 1000 actinobacteria strains.</title>
        <authorList>
            <person name="Klenk H.-P."/>
        </authorList>
    </citation>
    <scope>NUCLEOTIDE SEQUENCE [LARGE SCALE GENOMIC DNA]</scope>
    <source>
        <strain evidence="6 7">DSM 45267</strain>
    </source>
</reference>
<dbReference type="PANTHER" id="PTHR30136">
    <property type="entry name" value="HELIX-TURN-HELIX TRANSCRIPTIONAL REGULATOR, ICLR FAMILY"/>
    <property type="match status" value="1"/>
</dbReference>
<dbReference type="SMART" id="SM00346">
    <property type="entry name" value="HTH_ICLR"/>
    <property type="match status" value="1"/>
</dbReference>
<dbReference type="Gene3D" id="3.30.450.40">
    <property type="match status" value="1"/>
</dbReference>
<dbReference type="InterPro" id="IPR005471">
    <property type="entry name" value="Tscrpt_reg_IclR_N"/>
</dbReference>
<dbReference type="PROSITE" id="PS51077">
    <property type="entry name" value="HTH_ICLR"/>
    <property type="match status" value="1"/>
</dbReference>
<evidence type="ECO:0000259" key="4">
    <source>
        <dbReference type="PROSITE" id="PS51077"/>
    </source>
</evidence>
<dbReference type="PANTHER" id="PTHR30136:SF39">
    <property type="entry name" value="TRANSCRIPTIONAL REGULATORY PROTEIN"/>
    <property type="match status" value="1"/>
</dbReference>
<dbReference type="InterPro" id="IPR036388">
    <property type="entry name" value="WH-like_DNA-bd_sf"/>
</dbReference>
<dbReference type="GO" id="GO:0003700">
    <property type="term" value="F:DNA-binding transcription factor activity"/>
    <property type="evidence" value="ECO:0007669"/>
    <property type="project" value="TreeGrafter"/>
</dbReference>
<gene>
    <name evidence="6" type="ORF">FB384_001492</name>
</gene>
<dbReference type="PROSITE" id="PS51078">
    <property type="entry name" value="ICLR_ED"/>
    <property type="match status" value="1"/>
</dbReference>
<dbReference type="Pfam" id="PF09339">
    <property type="entry name" value="HTH_IclR"/>
    <property type="match status" value="1"/>
</dbReference>
<dbReference type="SUPFAM" id="SSF46785">
    <property type="entry name" value="Winged helix' DNA-binding domain"/>
    <property type="match status" value="1"/>
</dbReference>
<keyword evidence="3" id="KW-0804">Transcription</keyword>
<evidence type="ECO:0000256" key="1">
    <source>
        <dbReference type="ARBA" id="ARBA00023015"/>
    </source>
</evidence>
<evidence type="ECO:0000313" key="7">
    <source>
        <dbReference type="Proteomes" id="UP000564573"/>
    </source>
</evidence>
<dbReference type="Gene3D" id="1.10.10.10">
    <property type="entry name" value="Winged helix-like DNA-binding domain superfamily/Winged helix DNA-binding domain"/>
    <property type="match status" value="1"/>
</dbReference>
<feature type="domain" description="HTH iclR-type" evidence="4">
    <location>
        <begin position="22"/>
        <end position="83"/>
    </location>
</feature>
<dbReference type="SUPFAM" id="SSF55781">
    <property type="entry name" value="GAF domain-like"/>
    <property type="match status" value="1"/>
</dbReference>
<evidence type="ECO:0000256" key="3">
    <source>
        <dbReference type="ARBA" id="ARBA00023163"/>
    </source>
</evidence>
<evidence type="ECO:0000259" key="5">
    <source>
        <dbReference type="PROSITE" id="PS51078"/>
    </source>
</evidence>
<dbReference type="InterPro" id="IPR029016">
    <property type="entry name" value="GAF-like_dom_sf"/>
</dbReference>
<dbReference type="GO" id="GO:0045892">
    <property type="term" value="P:negative regulation of DNA-templated transcription"/>
    <property type="evidence" value="ECO:0007669"/>
    <property type="project" value="TreeGrafter"/>
</dbReference>
<keyword evidence="7" id="KW-1185">Reference proteome</keyword>
<keyword evidence="2 6" id="KW-0238">DNA-binding</keyword>
<proteinExistence type="predicted"/>
<dbReference type="InterPro" id="IPR036390">
    <property type="entry name" value="WH_DNA-bd_sf"/>
</dbReference>
<evidence type="ECO:0000313" key="6">
    <source>
        <dbReference type="EMBL" id="MBB3662588.1"/>
    </source>
</evidence>
<comment type="caution">
    <text evidence="6">The sequence shown here is derived from an EMBL/GenBank/DDBJ whole genome shotgun (WGS) entry which is preliminary data.</text>
</comment>
<dbReference type="Proteomes" id="UP000564573">
    <property type="component" value="Unassembled WGS sequence"/>
</dbReference>